<accession>A0A0M4CJ07</accession>
<evidence type="ECO:0000313" key="1">
    <source>
        <dbReference type="EMBL" id="ALC06246.1"/>
    </source>
</evidence>
<gene>
    <name evidence="1" type="ORF">CDES_09270</name>
</gene>
<dbReference type="STRING" id="931089.CDES_09270"/>
<dbReference type="KEGG" id="cdx:CDES_09270"/>
<organism evidence="1 2">
    <name type="scientific">Corynebacterium deserti GIMN1.010</name>
    <dbReference type="NCBI Taxonomy" id="931089"/>
    <lineage>
        <taxon>Bacteria</taxon>
        <taxon>Bacillati</taxon>
        <taxon>Actinomycetota</taxon>
        <taxon>Actinomycetes</taxon>
        <taxon>Mycobacteriales</taxon>
        <taxon>Corynebacteriaceae</taxon>
        <taxon>Corynebacterium</taxon>
    </lineage>
</organism>
<protein>
    <submittedName>
        <fullName evidence="1">Uncharacterized protein</fullName>
    </submittedName>
</protein>
<keyword evidence="2" id="KW-1185">Reference proteome</keyword>
<reference evidence="1 2" key="1">
    <citation type="submission" date="2014-08" db="EMBL/GenBank/DDBJ databases">
        <title>Complete genome sequence of Corynebacterium deserti GIMN1.010 (=DSM 45689), isolated from desert sand in western China.</title>
        <authorList>
            <person name="Ruckert C."/>
            <person name="Albersmeier A."/>
            <person name="Kalinowski J."/>
        </authorList>
    </citation>
    <scope>NUCLEOTIDE SEQUENCE [LARGE SCALE GENOMIC DNA]</scope>
    <source>
        <strain evidence="1 2">GIMN1.010</strain>
    </source>
</reference>
<dbReference type="PATRIC" id="fig|931089.4.peg.1871"/>
<name>A0A0M4CJ07_9CORY</name>
<dbReference type="EMBL" id="CP009220">
    <property type="protein sequence ID" value="ALC06246.1"/>
    <property type="molecule type" value="Genomic_DNA"/>
</dbReference>
<dbReference type="Proteomes" id="UP000068067">
    <property type="component" value="Chromosome"/>
</dbReference>
<dbReference type="AlphaFoldDB" id="A0A0M4CJ07"/>
<proteinExistence type="predicted"/>
<evidence type="ECO:0000313" key="2">
    <source>
        <dbReference type="Proteomes" id="UP000068067"/>
    </source>
</evidence>
<sequence length="112" mass="12791">MKWWWFFLRRSPQECEDFSLLDVETQCVNRDGVAELFHQIADLQYGWPIPSSSKDTVRVHPDGCDSRIARHLESTGIGHLGDATLAGHVTGWIDQTYICISQVPKVPEIAFY</sequence>